<evidence type="ECO:0000256" key="3">
    <source>
        <dbReference type="SAM" id="MobiDB-lite"/>
    </source>
</evidence>
<dbReference type="AlphaFoldDB" id="A0A160VBG5"/>
<dbReference type="GO" id="GO:0052913">
    <property type="term" value="F:16S rRNA (guanine(966)-N(2))-methyltransferase activity"/>
    <property type="evidence" value="ECO:0007669"/>
    <property type="project" value="UniProtKB-EC"/>
</dbReference>
<name>A0A160VBG5_9ZZZZ</name>
<keyword evidence="1 4" id="KW-0489">Methyltransferase</keyword>
<evidence type="ECO:0000256" key="2">
    <source>
        <dbReference type="ARBA" id="ARBA00022679"/>
    </source>
</evidence>
<feature type="compositionally biased region" description="Acidic residues" evidence="3">
    <location>
        <begin position="203"/>
        <end position="215"/>
    </location>
</feature>
<dbReference type="InterPro" id="IPR004398">
    <property type="entry name" value="RNA_MeTrfase_RsmD"/>
</dbReference>
<dbReference type="EMBL" id="FAXA01000430">
    <property type="protein sequence ID" value="CUV03519.1"/>
    <property type="molecule type" value="Genomic_DNA"/>
</dbReference>
<dbReference type="Pfam" id="PF03602">
    <property type="entry name" value="Cons_hypoth95"/>
    <property type="match status" value="1"/>
</dbReference>
<organism evidence="4">
    <name type="scientific">hydrothermal vent metagenome</name>
    <dbReference type="NCBI Taxonomy" id="652676"/>
    <lineage>
        <taxon>unclassified sequences</taxon>
        <taxon>metagenomes</taxon>
        <taxon>ecological metagenomes</taxon>
    </lineage>
</organism>
<evidence type="ECO:0000313" key="4">
    <source>
        <dbReference type="EMBL" id="CUV03519.1"/>
    </source>
</evidence>
<sequence length="215" mass="23558">MRVAGGDAKGRRLKGAVSPGTRATTERVRAAIFNILGPEQYQGGRVLDLFAGTGSLGIEALSHGAAWADFVEWDRRQSVVISNNLESTGFDSQSHVHRLDVLQALVTLPGRYNLVLLDPPYKMGGLDSLLEKIASQPGLIVDDGVVVAGHSKRDGLQEKYGPLRLTSHRQYGDNVVDFFVYEQYPDDFEPQHETPENLATLEEGSDEGEYGDSSW</sequence>
<dbReference type="EC" id="2.1.1.171" evidence="4"/>
<dbReference type="PANTHER" id="PTHR43542">
    <property type="entry name" value="METHYLTRANSFERASE"/>
    <property type="match status" value="1"/>
</dbReference>
<dbReference type="PANTHER" id="PTHR43542:SF1">
    <property type="entry name" value="METHYLTRANSFERASE"/>
    <property type="match status" value="1"/>
</dbReference>
<feature type="region of interest" description="Disordered" evidence="3">
    <location>
        <begin position="189"/>
        <end position="215"/>
    </location>
</feature>
<dbReference type="CDD" id="cd02440">
    <property type="entry name" value="AdoMet_MTases"/>
    <property type="match status" value="1"/>
</dbReference>
<dbReference type="NCBIfam" id="TIGR00095">
    <property type="entry name" value="16S rRNA (guanine(966)-N(2))-methyltransferase RsmD"/>
    <property type="match status" value="1"/>
</dbReference>
<gene>
    <name evidence="4" type="ORF">MGWOODY_Clf1691</name>
</gene>
<evidence type="ECO:0000256" key="1">
    <source>
        <dbReference type="ARBA" id="ARBA00022603"/>
    </source>
</evidence>
<dbReference type="SUPFAM" id="SSF53335">
    <property type="entry name" value="S-adenosyl-L-methionine-dependent methyltransferases"/>
    <property type="match status" value="1"/>
</dbReference>
<feature type="region of interest" description="Disordered" evidence="3">
    <location>
        <begin position="1"/>
        <end position="20"/>
    </location>
</feature>
<dbReference type="PIRSF" id="PIRSF004553">
    <property type="entry name" value="CHP00095"/>
    <property type="match status" value="1"/>
</dbReference>
<accession>A0A160VBG5</accession>
<keyword evidence="2 4" id="KW-0808">Transferase</keyword>
<protein>
    <submittedName>
        <fullName evidence="4">16S rRNA (Guanine(966)-N(2))-methyltransferase ## SSU rRNA m(2)G966</fullName>
        <ecNumber evidence="4">2.1.1.171</ecNumber>
    </submittedName>
</protein>
<reference evidence="4" key="1">
    <citation type="submission" date="2015-10" db="EMBL/GenBank/DDBJ databases">
        <authorList>
            <person name="Gilbert D.G."/>
        </authorList>
    </citation>
    <scope>NUCLEOTIDE SEQUENCE</scope>
</reference>
<dbReference type="Gene3D" id="3.40.50.150">
    <property type="entry name" value="Vaccinia Virus protein VP39"/>
    <property type="match status" value="1"/>
</dbReference>
<dbReference type="InterPro" id="IPR029063">
    <property type="entry name" value="SAM-dependent_MTases_sf"/>
</dbReference>
<proteinExistence type="predicted"/>